<dbReference type="Proteomes" id="UP000254869">
    <property type="component" value="Unassembled WGS sequence"/>
</dbReference>
<accession>A0A370IAS3</accession>
<proteinExistence type="predicted"/>
<dbReference type="Gene3D" id="3.40.710.10">
    <property type="entry name" value="DD-peptidase/beta-lactamase superfamily"/>
    <property type="match status" value="1"/>
</dbReference>
<comment type="caution">
    <text evidence="1">The sequence shown here is derived from an EMBL/GenBank/DDBJ whole genome shotgun (WGS) entry which is preliminary data.</text>
</comment>
<evidence type="ECO:0008006" key="3">
    <source>
        <dbReference type="Google" id="ProtNLM"/>
    </source>
</evidence>
<name>A0A370IAS3_9NOCA</name>
<reference evidence="1 2" key="1">
    <citation type="submission" date="2018-07" db="EMBL/GenBank/DDBJ databases">
        <title>Genomic Encyclopedia of Type Strains, Phase IV (KMG-IV): sequencing the most valuable type-strain genomes for metagenomic binning, comparative biology and taxonomic classification.</title>
        <authorList>
            <person name="Goeker M."/>
        </authorList>
    </citation>
    <scope>NUCLEOTIDE SEQUENCE [LARGE SCALE GENOMIC DNA]</scope>
    <source>
        <strain evidence="1 2">DSM 44290</strain>
    </source>
</reference>
<protein>
    <recommendedName>
        <fullName evidence="3">Beta-lactamase family protein</fullName>
    </recommendedName>
</protein>
<evidence type="ECO:0000313" key="2">
    <source>
        <dbReference type="Proteomes" id="UP000254869"/>
    </source>
</evidence>
<dbReference type="EMBL" id="QQBC01000002">
    <property type="protein sequence ID" value="RDI67826.1"/>
    <property type="molecule type" value="Genomic_DNA"/>
</dbReference>
<gene>
    <name evidence="1" type="ORF">DFR76_102226</name>
</gene>
<organism evidence="1 2">
    <name type="scientific">Nocardia pseudobrasiliensis</name>
    <dbReference type="NCBI Taxonomy" id="45979"/>
    <lineage>
        <taxon>Bacteria</taxon>
        <taxon>Bacillati</taxon>
        <taxon>Actinomycetota</taxon>
        <taxon>Actinomycetes</taxon>
        <taxon>Mycobacteriales</taxon>
        <taxon>Nocardiaceae</taxon>
        <taxon>Nocardia</taxon>
    </lineage>
</organism>
<evidence type="ECO:0000313" key="1">
    <source>
        <dbReference type="EMBL" id="RDI67826.1"/>
    </source>
</evidence>
<dbReference type="RefSeq" id="WP_068007609.1">
    <property type="nucleotide sequence ID" value="NZ_QQBC01000002.1"/>
</dbReference>
<dbReference type="STRING" id="1210086.GCA_001613105_07303"/>
<dbReference type="AlphaFoldDB" id="A0A370IAS3"/>
<dbReference type="SUPFAM" id="SSF56601">
    <property type="entry name" value="beta-lactamase/transpeptidase-like"/>
    <property type="match status" value="1"/>
</dbReference>
<keyword evidence="2" id="KW-1185">Reference proteome</keyword>
<sequence>MLSICAVRSGQAPFYAINSDVPHDDCARLACRLGPRGHAESHRVTAADLARLVLALPAEELNTLAHNSVDDLAVGMPAGTTVAGAGGWSRRLRHGAALISPTDAAPYALAVCYTGPLATGRALGDPATRLLARIAAQVWSLRRG</sequence>
<dbReference type="InterPro" id="IPR012338">
    <property type="entry name" value="Beta-lactam/transpept-like"/>
</dbReference>